<dbReference type="EMBL" id="BJVU01000020">
    <property type="protein sequence ID" value="GEL60060.1"/>
    <property type="molecule type" value="Genomic_DNA"/>
</dbReference>
<proteinExistence type="predicted"/>
<evidence type="ECO:0000313" key="3">
    <source>
        <dbReference type="EMBL" id="GEL60060.1"/>
    </source>
</evidence>
<accession>A0A0D6N3E8</accession>
<reference evidence="2 4" key="1">
    <citation type="submission" date="2012-11" db="EMBL/GenBank/DDBJ databases">
        <title>Whole genome sequence of Acetobacter cibinongensis 4H-1.</title>
        <authorList>
            <person name="Azuma Y."/>
            <person name="Higashiura N."/>
            <person name="Hirakawa H."/>
            <person name="Matsushita K."/>
        </authorList>
    </citation>
    <scope>NUCLEOTIDE SEQUENCE [LARGE SCALE GENOMIC DNA]</scope>
    <source>
        <strain evidence="2 4">4H-1</strain>
    </source>
</reference>
<evidence type="ECO:0000313" key="2">
    <source>
        <dbReference type="EMBL" id="GAN60098.1"/>
    </source>
</evidence>
<name>A0A0D6N3E8_9PROT</name>
<dbReference type="EMBL" id="BAMV01000009">
    <property type="protein sequence ID" value="GAN60098.1"/>
    <property type="molecule type" value="Genomic_DNA"/>
</dbReference>
<evidence type="ECO:0000313" key="4">
    <source>
        <dbReference type="Proteomes" id="UP000032671"/>
    </source>
</evidence>
<protein>
    <submittedName>
        <fullName evidence="2">Mu-like prophage FluMu F protein</fullName>
    </submittedName>
    <submittedName>
        <fullName evidence="3">Phage head morphogenesis protein</fullName>
    </submittedName>
</protein>
<feature type="domain" description="Phage head morphogenesis" evidence="1">
    <location>
        <begin position="62"/>
        <end position="186"/>
    </location>
</feature>
<evidence type="ECO:0000259" key="1">
    <source>
        <dbReference type="Pfam" id="PF04233"/>
    </source>
</evidence>
<gene>
    <name evidence="2" type="ORF">Abci_009_003</name>
    <name evidence="3" type="ORF">ACI01nite_26620</name>
</gene>
<dbReference type="RefSeq" id="WP_048838183.1">
    <property type="nucleotide sequence ID" value="NZ_BAMV01000009.1"/>
</dbReference>
<keyword evidence="5" id="KW-1185">Reference proteome</keyword>
<dbReference type="Proteomes" id="UP000032671">
    <property type="component" value="Unassembled WGS sequence"/>
</dbReference>
<dbReference type="Proteomes" id="UP000321891">
    <property type="component" value="Unassembled WGS sequence"/>
</dbReference>
<comment type="caution">
    <text evidence="2">The sequence shown here is derived from an EMBL/GenBank/DDBJ whole genome shotgun (WGS) entry which is preliminary data.</text>
</comment>
<dbReference type="Pfam" id="PF04233">
    <property type="entry name" value="Phage_Mu_F"/>
    <property type="match status" value="1"/>
</dbReference>
<dbReference type="AlphaFoldDB" id="A0A0D6N3E8"/>
<organism evidence="2 4">
    <name type="scientific">Acetobacter cibinongensis</name>
    <dbReference type="NCBI Taxonomy" id="146475"/>
    <lineage>
        <taxon>Bacteria</taxon>
        <taxon>Pseudomonadati</taxon>
        <taxon>Pseudomonadota</taxon>
        <taxon>Alphaproteobacteria</taxon>
        <taxon>Acetobacterales</taxon>
        <taxon>Acetobacteraceae</taxon>
        <taxon>Acetobacter</taxon>
    </lineage>
</organism>
<reference evidence="3 5" key="2">
    <citation type="submission" date="2019-07" db="EMBL/GenBank/DDBJ databases">
        <title>Whole genome shotgun sequence of Acetobacter cibinongensis NBRC 16605.</title>
        <authorList>
            <person name="Hosoyama A."/>
            <person name="Uohara A."/>
            <person name="Ohji S."/>
            <person name="Ichikawa N."/>
        </authorList>
    </citation>
    <scope>NUCLEOTIDE SEQUENCE [LARGE SCALE GENOMIC DNA]</scope>
    <source>
        <strain evidence="3 5">NBRC 16605</strain>
    </source>
</reference>
<evidence type="ECO:0000313" key="5">
    <source>
        <dbReference type="Proteomes" id="UP000321891"/>
    </source>
</evidence>
<dbReference type="STRING" id="1231339.Abci_009_003"/>
<sequence length="437" mass="49005">MTTPDPANFESLLSLAKVKPSAAISFLRQRSAITTDRYGELEAEAHAKAFTSAGMTETRMLNQVHEALLRAQGEGTGFDVFQKRFLKIAQEHAWQPRNPFGVKDAVSKRAFLIYQTNISTAFSAGKWARLNTPEAIEMYPWFRYRHHACAHPRLLHESWDGIILPRDDPFWDTHWAPNGWHCHCTVEAVSRRDMRKNNWTVSESPKVEWVEVRNPATGKMVKTPKGIDLGFAYNPGKVWQAEEQRRAEKAVKPLVSVGGIPKATVPAPVLQEAQKQQIEELLEVKSGTAEAGRLAEPAQELLQEFDKETHEIAVQRGLAEQRAPEWDGSVHLTAETLNKERLHHSELGKDEFLALPQILAEPKALVSVNETAAGVGVGVIGLVGKQYYYAVVRLQEGAEAAKLMTYHVLNEKDRLRLLRRGALWEKPVEEAGSEPHG</sequence>
<accession>A0A6N3SRK4</accession>
<dbReference type="InterPro" id="IPR006528">
    <property type="entry name" value="Phage_head_morphogenesis_dom"/>
</dbReference>